<evidence type="ECO:0000256" key="5">
    <source>
        <dbReference type="ARBA" id="ARBA00022759"/>
    </source>
</evidence>
<dbReference type="GO" id="GO:0003723">
    <property type="term" value="F:RNA binding"/>
    <property type="evidence" value="ECO:0007669"/>
    <property type="project" value="UniProtKB-KW"/>
</dbReference>
<keyword evidence="13" id="KW-1185">Reference proteome</keyword>
<feature type="compositionally biased region" description="Basic and acidic residues" evidence="10">
    <location>
        <begin position="227"/>
        <end position="241"/>
    </location>
</feature>
<dbReference type="GO" id="GO:0006364">
    <property type="term" value="P:rRNA processing"/>
    <property type="evidence" value="ECO:0007669"/>
    <property type="project" value="TreeGrafter"/>
</dbReference>
<feature type="compositionally biased region" description="Basic and acidic residues" evidence="10">
    <location>
        <begin position="269"/>
        <end position="289"/>
    </location>
</feature>
<feature type="compositionally biased region" description="Acidic residues" evidence="10">
    <location>
        <begin position="389"/>
        <end position="405"/>
    </location>
</feature>
<feature type="region of interest" description="Disordered" evidence="10">
    <location>
        <begin position="437"/>
        <end position="595"/>
    </location>
</feature>
<feature type="compositionally biased region" description="Low complexity" evidence="10">
    <location>
        <begin position="511"/>
        <end position="535"/>
    </location>
</feature>
<feature type="region of interest" description="Disordered" evidence="10">
    <location>
        <begin position="222"/>
        <end position="339"/>
    </location>
</feature>
<accession>A0AAD4QVZ4</accession>
<comment type="similarity">
    <text evidence="2">Belongs to the RNase E/G family.</text>
</comment>
<evidence type="ECO:0000256" key="1">
    <source>
        <dbReference type="ARBA" id="ARBA00001946"/>
    </source>
</evidence>
<evidence type="ECO:0000313" key="12">
    <source>
        <dbReference type="EMBL" id="KAI1692977.1"/>
    </source>
</evidence>
<comment type="function">
    <text evidence="9">Involved in intercistronic processing of primary transcripts from chloroplast operons. The endonucleolytic activity of the enzyme depends on the number of phosphates at the 5' end, is inhibited by structured RNA, and preferentially cleaves A/U-rich sequences.</text>
</comment>
<name>A0AAD4QVZ4_9BILA</name>
<evidence type="ECO:0000256" key="2">
    <source>
        <dbReference type="ARBA" id="ARBA00005522"/>
    </source>
</evidence>
<evidence type="ECO:0000256" key="4">
    <source>
        <dbReference type="ARBA" id="ARBA00022723"/>
    </source>
</evidence>
<dbReference type="GO" id="GO:0004540">
    <property type="term" value="F:RNA nuclease activity"/>
    <property type="evidence" value="ECO:0007669"/>
    <property type="project" value="InterPro"/>
</dbReference>
<dbReference type="Pfam" id="PF10150">
    <property type="entry name" value="RNase_E_G"/>
    <property type="match status" value="2"/>
</dbReference>
<keyword evidence="3" id="KW-0540">Nuclease</keyword>
<dbReference type="GO" id="GO:0005737">
    <property type="term" value="C:cytoplasm"/>
    <property type="evidence" value="ECO:0007669"/>
    <property type="project" value="TreeGrafter"/>
</dbReference>
<dbReference type="InterPro" id="IPR004659">
    <property type="entry name" value="RNase_E/G"/>
</dbReference>
<organism evidence="12 13">
    <name type="scientific">Ditylenchus destructor</name>
    <dbReference type="NCBI Taxonomy" id="166010"/>
    <lineage>
        <taxon>Eukaryota</taxon>
        <taxon>Metazoa</taxon>
        <taxon>Ecdysozoa</taxon>
        <taxon>Nematoda</taxon>
        <taxon>Chromadorea</taxon>
        <taxon>Rhabditida</taxon>
        <taxon>Tylenchina</taxon>
        <taxon>Tylenchomorpha</taxon>
        <taxon>Sphaerularioidea</taxon>
        <taxon>Anguinidae</taxon>
        <taxon>Anguininae</taxon>
        <taxon>Ditylenchus</taxon>
    </lineage>
</organism>
<proteinExistence type="inferred from homology"/>
<dbReference type="GO" id="GO:0016787">
    <property type="term" value="F:hydrolase activity"/>
    <property type="evidence" value="ECO:0007669"/>
    <property type="project" value="UniProtKB-KW"/>
</dbReference>
<evidence type="ECO:0000256" key="9">
    <source>
        <dbReference type="ARBA" id="ARBA00023436"/>
    </source>
</evidence>
<feature type="compositionally biased region" description="Acidic residues" evidence="10">
    <location>
        <begin position="559"/>
        <end position="569"/>
    </location>
</feature>
<feature type="compositionally biased region" description="Basic and acidic residues" evidence="10">
    <location>
        <begin position="373"/>
        <end position="388"/>
    </location>
</feature>
<keyword evidence="6" id="KW-0378">Hydrolase</keyword>
<evidence type="ECO:0000256" key="7">
    <source>
        <dbReference type="ARBA" id="ARBA00022842"/>
    </source>
</evidence>
<reference evidence="12" key="1">
    <citation type="submission" date="2022-01" db="EMBL/GenBank/DDBJ databases">
        <title>Genome Sequence Resource for Two Populations of Ditylenchus destructor, the Migratory Endoparasitic Phytonematode.</title>
        <authorList>
            <person name="Zhang H."/>
            <person name="Lin R."/>
            <person name="Xie B."/>
        </authorList>
    </citation>
    <scope>NUCLEOTIDE SEQUENCE</scope>
    <source>
        <strain evidence="12">BazhouSP</strain>
    </source>
</reference>
<feature type="domain" description="RNA-binding protein AU-1/Ribonuclease E/G" evidence="11">
    <location>
        <begin position="200"/>
        <end position="233"/>
    </location>
</feature>
<dbReference type="GO" id="GO:0046872">
    <property type="term" value="F:metal ion binding"/>
    <property type="evidence" value="ECO:0007669"/>
    <property type="project" value="UniProtKB-KW"/>
</dbReference>
<dbReference type="EMBL" id="JAKKPZ010000690">
    <property type="protein sequence ID" value="KAI1692977.1"/>
    <property type="molecule type" value="Genomic_DNA"/>
</dbReference>
<evidence type="ECO:0000256" key="6">
    <source>
        <dbReference type="ARBA" id="ARBA00022801"/>
    </source>
</evidence>
<feature type="compositionally biased region" description="Low complexity" evidence="10">
    <location>
        <begin position="437"/>
        <end position="446"/>
    </location>
</feature>
<gene>
    <name evidence="12" type="ORF">DdX_20897</name>
</gene>
<comment type="caution">
    <text evidence="12">The sequence shown here is derived from an EMBL/GenBank/DDBJ whole genome shotgun (WGS) entry which is preliminary data.</text>
</comment>
<evidence type="ECO:0000259" key="11">
    <source>
        <dbReference type="Pfam" id="PF10150"/>
    </source>
</evidence>
<feature type="compositionally biased region" description="Low complexity" evidence="10">
    <location>
        <begin position="461"/>
        <end position="492"/>
    </location>
</feature>
<dbReference type="Gene3D" id="2.40.50.140">
    <property type="entry name" value="Nucleic acid-binding proteins"/>
    <property type="match status" value="1"/>
</dbReference>
<dbReference type="PANTHER" id="PTHR30001:SF1">
    <property type="entry name" value="RIBONUCLEASE E_G-LIKE PROTEIN, CHLOROPLASTIC"/>
    <property type="match status" value="1"/>
</dbReference>
<dbReference type="InterPro" id="IPR019307">
    <property type="entry name" value="RNA-bd_AU-1/RNase_E/G"/>
</dbReference>
<dbReference type="InterPro" id="IPR012340">
    <property type="entry name" value="NA-bd_OB-fold"/>
</dbReference>
<sequence length="616" mass="66222">MNLRRRYKIQDVIKRRQILLVQVVKEERGNKGAALTTYLSLAGRYSVLMPNTSHGGGISRKISSSADRKRLKSIMSDLKLPPTMGCIVRTRGSSAPNRDQARLRLSRAAVGRDSREYAQVVGAGAGLWRQRPDQACDPRHLQPRHRGSDRRRRGGLPPRQGLHEAADAEPCQEGEALFGCGAAVPARACRGSAVGDVPSVVQLKSGGYLVINPTEALVSIDINSGRSTREHNRADRDRDQSGSDAGNRPPAAPARHGRARRHRLHRHGPRIERPEGREGDEGGAQERSRAHPGRPHQCLRPDGDEPPAAAHRRARGIDRDLPALRGHGSRPHRLVGGPPGSGFYVLNKKRADIAEIEDRYGVTVEILSDGELEGARMSHGEHGERQDAEDAADEDGEAEPEEAGEAETLAETAADEGETRKRRRRAVVAVAVVRPARVVRPSRPSAGQAQTDAPEEGRCRGGSACRRGCARAGGRSGARAGCCRGSAGQAQALAPEEGRCRGGSARRRGCAEPVAEAAAEPVAEEAPAKPKAVAGPRPPRRSSRIWNRPPRKRPAAEPADGEPEAEGEGGEPRRGWGSAPSSMIDGRREWVPFPPLTHRSCGLIHRVWGLAAAAGA</sequence>
<dbReference type="GO" id="GO:0004519">
    <property type="term" value="F:endonuclease activity"/>
    <property type="evidence" value="ECO:0007669"/>
    <property type="project" value="UniProtKB-KW"/>
</dbReference>
<evidence type="ECO:0000313" key="13">
    <source>
        <dbReference type="Proteomes" id="UP001201812"/>
    </source>
</evidence>
<keyword evidence="7" id="KW-0460">Magnesium</keyword>
<evidence type="ECO:0000256" key="3">
    <source>
        <dbReference type="ARBA" id="ARBA00022722"/>
    </source>
</evidence>
<keyword evidence="5" id="KW-0255">Endonuclease</keyword>
<feature type="compositionally biased region" description="Basic and acidic residues" evidence="10">
    <location>
        <begin position="130"/>
        <end position="140"/>
    </location>
</feature>
<feature type="compositionally biased region" description="Basic residues" evidence="10">
    <location>
        <begin position="141"/>
        <end position="154"/>
    </location>
</feature>
<dbReference type="AlphaFoldDB" id="A0AAD4QVZ4"/>
<evidence type="ECO:0000256" key="10">
    <source>
        <dbReference type="SAM" id="MobiDB-lite"/>
    </source>
</evidence>
<keyword evidence="4" id="KW-0479">Metal-binding</keyword>
<protein>
    <submittedName>
        <fullName evidence="12">Ribonuclease e/G family domain-containing protein</fullName>
    </submittedName>
</protein>
<feature type="region of interest" description="Disordered" evidence="10">
    <location>
        <begin position="129"/>
        <end position="168"/>
    </location>
</feature>
<feature type="compositionally biased region" description="Basic residues" evidence="10">
    <location>
        <begin position="538"/>
        <end position="553"/>
    </location>
</feature>
<feature type="compositionally biased region" description="Basic residues" evidence="10">
    <location>
        <begin position="255"/>
        <end position="268"/>
    </location>
</feature>
<evidence type="ECO:0000256" key="8">
    <source>
        <dbReference type="ARBA" id="ARBA00022884"/>
    </source>
</evidence>
<comment type="cofactor">
    <cofactor evidence="1">
        <name>Mg(2+)</name>
        <dbReference type="ChEBI" id="CHEBI:18420"/>
    </cofactor>
</comment>
<dbReference type="PANTHER" id="PTHR30001">
    <property type="entry name" value="RIBONUCLEASE"/>
    <property type="match status" value="1"/>
</dbReference>
<dbReference type="Proteomes" id="UP001201812">
    <property type="component" value="Unassembled WGS sequence"/>
</dbReference>
<feature type="region of interest" description="Disordered" evidence="10">
    <location>
        <begin position="373"/>
        <end position="425"/>
    </location>
</feature>
<feature type="domain" description="RNA-binding protein AU-1/Ribonuclease E/G" evidence="11">
    <location>
        <begin position="40"/>
        <end position="97"/>
    </location>
</feature>
<keyword evidence="8" id="KW-0694">RNA-binding</keyword>